<reference evidence="2 3" key="1">
    <citation type="journal article" date="2022" name="IScience">
        <title>An ultrasensitive nanofiber-based assay for enzymatic hydrolysis and deep-sea microbial degradation of cellulose.</title>
        <authorList>
            <person name="Tsudome M."/>
            <person name="Tachioka M."/>
            <person name="Miyazaki M."/>
            <person name="Uchimura K."/>
            <person name="Tsuda M."/>
            <person name="Takaki Y."/>
            <person name="Deguchi S."/>
        </authorList>
    </citation>
    <scope>NUCLEOTIDE SEQUENCE [LARGE SCALE GENOMIC DNA]</scope>
    <source>
        <strain evidence="2 3">GE09</strain>
    </source>
</reference>
<evidence type="ECO:0000259" key="1">
    <source>
        <dbReference type="Pfam" id="PF14338"/>
    </source>
</evidence>
<feature type="domain" description="Restriction system protein Mrr-like N-terminal" evidence="1">
    <location>
        <begin position="5"/>
        <end position="48"/>
    </location>
</feature>
<dbReference type="AlphaFoldDB" id="A0AAN1WES6"/>
<protein>
    <recommendedName>
        <fullName evidence="1">Restriction system protein Mrr-like N-terminal domain-containing protein</fullName>
    </recommendedName>
</protein>
<dbReference type="Pfam" id="PF14338">
    <property type="entry name" value="Mrr_N"/>
    <property type="match status" value="1"/>
</dbReference>
<dbReference type="InterPro" id="IPR025745">
    <property type="entry name" value="Mrr-like_N_dom"/>
</dbReference>
<keyword evidence="3" id="KW-1185">Reference proteome</keyword>
<gene>
    <name evidence="2" type="ORF">MARGE09_P0465</name>
</gene>
<evidence type="ECO:0000313" key="3">
    <source>
        <dbReference type="Proteomes" id="UP001320119"/>
    </source>
</evidence>
<dbReference type="KEGG" id="marq:MARGE09_P0465"/>
<name>A0AAN1WES6_9GAMM</name>
<evidence type="ECO:0000313" key="2">
    <source>
        <dbReference type="EMBL" id="BCD96266.1"/>
    </source>
</evidence>
<proteinExistence type="predicted"/>
<sequence>MIPDFQTFMRPLLNSVRDGAVHDFNDVFAEVCKHFVLSSEEVSQRLASAWLN</sequence>
<dbReference type="Proteomes" id="UP001320119">
    <property type="component" value="Chromosome"/>
</dbReference>
<dbReference type="EMBL" id="AP023086">
    <property type="protein sequence ID" value="BCD96266.1"/>
    <property type="molecule type" value="Genomic_DNA"/>
</dbReference>
<accession>A0AAN1WES6</accession>
<organism evidence="2 3">
    <name type="scientific">Marinagarivorans cellulosilyticus</name>
    <dbReference type="NCBI Taxonomy" id="2721545"/>
    <lineage>
        <taxon>Bacteria</taxon>
        <taxon>Pseudomonadati</taxon>
        <taxon>Pseudomonadota</taxon>
        <taxon>Gammaproteobacteria</taxon>
        <taxon>Cellvibrionales</taxon>
        <taxon>Cellvibrionaceae</taxon>
        <taxon>Marinagarivorans</taxon>
    </lineage>
</organism>